<dbReference type="EC" id="2.3.1.-" evidence="2"/>
<name>A0A9D2T0K4_9FIRM</name>
<dbReference type="Proteomes" id="UP000823882">
    <property type="component" value="Unassembled WGS sequence"/>
</dbReference>
<evidence type="ECO:0000313" key="2">
    <source>
        <dbReference type="EMBL" id="HJC41174.1"/>
    </source>
</evidence>
<dbReference type="InterPro" id="IPR016181">
    <property type="entry name" value="Acyl_CoA_acyltransferase"/>
</dbReference>
<protein>
    <submittedName>
        <fullName evidence="2">GNAT family N-acetyltransferase</fullName>
        <ecNumber evidence="2">2.3.1.-</ecNumber>
    </submittedName>
</protein>
<feature type="domain" description="N-acetyltransferase" evidence="1">
    <location>
        <begin position="6"/>
        <end position="146"/>
    </location>
</feature>
<dbReference type="EMBL" id="DWWJ01000110">
    <property type="protein sequence ID" value="HJC41174.1"/>
    <property type="molecule type" value="Genomic_DNA"/>
</dbReference>
<gene>
    <name evidence="2" type="ORF">H9701_06440</name>
</gene>
<evidence type="ECO:0000313" key="3">
    <source>
        <dbReference type="Proteomes" id="UP000823882"/>
    </source>
</evidence>
<dbReference type="SUPFAM" id="SSF55729">
    <property type="entry name" value="Acyl-CoA N-acyltransferases (Nat)"/>
    <property type="match status" value="1"/>
</dbReference>
<evidence type="ECO:0000259" key="1">
    <source>
        <dbReference type="PROSITE" id="PS51186"/>
    </source>
</evidence>
<organism evidence="2 3">
    <name type="scientific">Candidatus Intestinimonas pullistercoris</name>
    <dbReference type="NCBI Taxonomy" id="2838623"/>
    <lineage>
        <taxon>Bacteria</taxon>
        <taxon>Bacillati</taxon>
        <taxon>Bacillota</taxon>
        <taxon>Clostridia</taxon>
        <taxon>Eubacteriales</taxon>
        <taxon>Intestinimonas</taxon>
    </lineage>
</organism>
<keyword evidence="2" id="KW-0012">Acyltransferase</keyword>
<dbReference type="InterPro" id="IPR000182">
    <property type="entry name" value="GNAT_dom"/>
</dbReference>
<dbReference type="Gene3D" id="3.40.630.30">
    <property type="match status" value="1"/>
</dbReference>
<reference evidence="2" key="2">
    <citation type="submission" date="2021-04" db="EMBL/GenBank/DDBJ databases">
        <authorList>
            <person name="Gilroy R."/>
        </authorList>
    </citation>
    <scope>NUCLEOTIDE SEQUENCE</scope>
    <source>
        <strain evidence="2">CHK186-1790</strain>
    </source>
</reference>
<comment type="caution">
    <text evidence="2">The sequence shown here is derived from an EMBL/GenBank/DDBJ whole genome shotgun (WGS) entry which is preliminary data.</text>
</comment>
<dbReference type="GO" id="GO:0016747">
    <property type="term" value="F:acyltransferase activity, transferring groups other than amino-acyl groups"/>
    <property type="evidence" value="ECO:0007669"/>
    <property type="project" value="InterPro"/>
</dbReference>
<proteinExistence type="predicted"/>
<dbReference type="PROSITE" id="PS51186">
    <property type="entry name" value="GNAT"/>
    <property type="match status" value="1"/>
</dbReference>
<reference evidence="2" key="1">
    <citation type="journal article" date="2021" name="PeerJ">
        <title>Extensive microbial diversity within the chicken gut microbiome revealed by metagenomics and culture.</title>
        <authorList>
            <person name="Gilroy R."/>
            <person name="Ravi A."/>
            <person name="Getino M."/>
            <person name="Pursley I."/>
            <person name="Horton D.L."/>
            <person name="Alikhan N.F."/>
            <person name="Baker D."/>
            <person name="Gharbi K."/>
            <person name="Hall N."/>
            <person name="Watson M."/>
            <person name="Adriaenssens E.M."/>
            <person name="Foster-Nyarko E."/>
            <person name="Jarju S."/>
            <person name="Secka A."/>
            <person name="Antonio M."/>
            <person name="Oren A."/>
            <person name="Chaudhuri R.R."/>
            <person name="La Ragione R."/>
            <person name="Hildebrand F."/>
            <person name="Pallen M.J."/>
        </authorList>
    </citation>
    <scope>NUCLEOTIDE SEQUENCE</scope>
    <source>
        <strain evidence="2">CHK186-1790</strain>
    </source>
</reference>
<dbReference type="AlphaFoldDB" id="A0A9D2T0K4"/>
<sequence length="158" mass="17642">MELVVKPFGDLTPWELYELLRLRVDVFVVEQNCPYPELDGRDPEALHVFLREGDRVLACLRVLPPGTAFPEAALGRVVTRDRGRGLGRRILDAGIQAARERLGAEALTIEAQTYAKGFYEAAGFRQVSQEFLEDGIPHILMRLELGAVPHKEADLCGM</sequence>
<dbReference type="Pfam" id="PF13673">
    <property type="entry name" value="Acetyltransf_10"/>
    <property type="match status" value="1"/>
</dbReference>
<accession>A0A9D2T0K4</accession>
<keyword evidence="2" id="KW-0808">Transferase</keyword>